<feature type="region of interest" description="Disordered" evidence="1">
    <location>
        <begin position="29"/>
        <end position="75"/>
    </location>
</feature>
<evidence type="ECO:0000313" key="3">
    <source>
        <dbReference type="Proteomes" id="UP001346869"/>
    </source>
</evidence>
<proteinExistence type="predicted"/>
<name>A0AAN7WTB1_ELEMC</name>
<dbReference type="EMBL" id="JAUZQC010000025">
    <property type="protein sequence ID" value="KAK5848482.1"/>
    <property type="molecule type" value="Genomic_DNA"/>
</dbReference>
<keyword evidence="3" id="KW-1185">Reference proteome</keyword>
<evidence type="ECO:0000256" key="1">
    <source>
        <dbReference type="SAM" id="MobiDB-lite"/>
    </source>
</evidence>
<sequence length="75" mass="8036">MKEANHRAPLSKVCLPDWGVFGSISLVPLSPSRAHPTASPPPSHSLTSPEELPPQSIIADSERSCTAPPLYQPPR</sequence>
<dbReference type="Proteomes" id="UP001346869">
    <property type="component" value="Unassembled WGS sequence"/>
</dbReference>
<reference evidence="2 3" key="1">
    <citation type="journal article" date="2023" name="Genes (Basel)">
        <title>Chromosome-Level Genome Assembly and Circadian Gene Repertoire of the Patagonia Blennie Eleginops maclovinus-The Closest Ancestral Proxy of Antarctic Cryonotothenioids.</title>
        <authorList>
            <person name="Cheng C.C."/>
            <person name="Rivera-Colon A.G."/>
            <person name="Minhas B.F."/>
            <person name="Wilson L."/>
            <person name="Rayamajhi N."/>
            <person name="Vargas-Chacoff L."/>
            <person name="Catchen J.M."/>
        </authorList>
    </citation>
    <scope>NUCLEOTIDE SEQUENCE [LARGE SCALE GENOMIC DNA]</scope>
    <source>
        <strain evidence="2">JMC-PN-2008</strain>
    </source>
</reference>
<reference evidence="2 3" key="2">
    <citation type="journal article" date="2023" name="Mol. Biol. Evol.">
        <title>Genomics of Secondarily Temperate Adaptation in the Only Non-Antarctic Icefish.</title>
        <authorList>
            <person name="Rivera-Colon A.G."/>
            <person name="Rayamajhi N."/>
            <person name="Minhas B.F."/>
            <person name="Madrigal G."/>
            <person name="Bilyk K.T."/>
            <person name="Yoon V."/>
            <person name="Hune M."/>
            <person name="Gregory S."/>
            <person name="Cheng C.H.C."/>
            <person name="Catchen J.M."/>
        </authorList>
    </citation>
    <scope>NUCLEOTIDE SEQUENCE [LARGE SCALE GENOMIC DNA]</scope>
    <source>
        <strain evidence="2">JMC-PN-2008</strain>
    </source>
</reference>
<evidence type="ECO:0000313" key="2">
    <source>
        <dbReference type="EMBL" id="KAK5848482.1"/>
    </source>
</evidence>
<dbReference type="AlphaFoldDB" id="A0AAN7WTB1"/>
<protein>
    <submittedName>
        <fullName evidence="2">Uncharacterized protein</fullName>
    </submittedName>
</protein>
<accession>A0AAN7WTB1</accession>
<organism evidence="2 3">
    <name type="scientific">Eleginops maclovinus</name>
    <name type="common">Patagonian blennie</name>
    <name type="synonym">Eleginus maclovinus</name>
    <dbReference type="NCBI Taxonomy" id="56733"/>
    <lineage>
        <taxon>Eukaryota</taxon>
        <taxon>Metazoa</taxon>
        <taxon>Chordata</taxon>
        <taxon>Craniata</taxon>
        <taxon>Vertebrata</taxon>
        <taxon>Euteleostomi</taxon>
        <taxon>Actinopterygii</taxon>
        <taxon>Neopterygii</taxon>
        <taxon>Teleostei</taxon>
        <taxon>Neoteleostei</taxon>
        <taxon>Acanthomorphata</taxon>
        <taxon>Eupercaria</taxon>
        <taxon>Perciformes</taxon>
        <taxon>Notothenioidei</taxon>
        <taxon>Eleginopidae</taxon>
        <taxon>Eleginops</taxon>
    </lineage>
</organism>
<comment type="caution">
    <text evidence="2">The sequence shown here is derived from an EMBL/GenBank/DDBJ whole genome shotgun (WGS) entry which is preliminary data.</text>
</comment>
<feature type="compositionally biased region" description="Low complexity" evidence="1">
    <location>
        <begin position="44"/>
        <end position="54"/>
    </location>
</feature>
<gene>
    <name evidence="2" type="ORF">PBY51_006092</name>
</gene>